<evidence type="ECO:0000313" key="6">
    <source>
        <dbReference type="Proteomes" id="UP001477443"/>
    </source>
</evidence>
<dbReference type="SUPFAM" id="SSF57863">
    <property type="entry name" value="ArfGap/RecO-like zinc finger"/>
    <property type="match status" value="1"/>
</dbReference>
<dbReference type="InterPro" id="IPR012340">
    <property type="entry name" value="NA-bd_OB-fold"/>
</dbReference>
<evidence type="ECO:0000256" key="3">
    <source>
        <dbReference type="ARBA" id="ARBA00023204"/>
    </source>
</evidence>
<dbReference type="RefSeq" id="WP_338822407.1">
    <property type="nucleotide sequence ID" value="NZ_CP148067.1"/>
</dbReference>
<dbReference type="Pfam" id="PF11967">
    <property type="entry name" value="RecO_N"/>
    <property type="match status" value="1"/>
</dbReference>
<protein>
    <submittedName>
        <fullName evidence="5">DNA repair protein RecO</fullName>
    </submittedName>
</protein>
<dbReference type="Proteomes" id="UP001477443">
    <property type="component" value="Chromosome"/>
</dbReference>
<evidence type="ECO:0000313" key="5">
    <source>
        <dbReference type="EMBL" id="WXL28860.1"/>
    </source>
</evidence>
<dbReference type="Pfam" id="PF02565">
    <property type="entry name" value="RecO_C"/>
    <property type="match status" value="1"/>
</dbReference>
<keyword evidence="1" id="KW-0227">DNA damage</keyword>
<dbReference type="InterPro" id="IPR003717">
    <property type="entry name" value="RecO"/>
</dbReference>
<sequence>MAEVIEKVVVLELKPYAENTNDAILYALTKNGVKAFLAKGVNKSESKNRANLQIGSVCEIEYFPTRLLDRVNRLKKANIIAMPNYENRFVIKFVSKAVIFMKHFNKYCPEITQTYEECLKHQNDGKTAFLVTYLVASALKYYGIMPNIERCIECGSPGNLCSFQFYLGGYFCGLHTKKQRWTKELKSIYYLFKNLSVYLNVCIPSVNEIIYKELLAHYISNGICVDWEKDINVK</sequence>
<dbReference type="PANTHER" id="PTHR33991">
    <property type="entry name" value="DNA REPAIR PROTEIN RECO"/>
    <property type="match status" value="1"/>
</dbReference>
<dbReference type="PANTHER" id="PTHR33991:SF1">
    <property type="entry name" value="DNA REPAIR PROTEIN RECO"/>
    <property type="match status" value="1"/>
</dbReference>
<dbReference type="NCBIfam" id="TIGR00613">
    <property type="entry name" value="reco"/>
    <property type="match status" value="1"/>
</dbReference>
<dbReference type="Gene3D" id="2.40.50.140">
    <property type="entry name" value="Nucleic acid-binding proteins"/>
    <property type="match status" value="1"/>
</dbReference>
<proteinExistence type="predicted"/>
<reference evidence="5" key="1">
    <citation type="submission" date="2024-03" db="EMBL/GenBank/DDBJ databases">
        <title>Complete genome sequence of Mycoplasma felifaucium Z921 isolated from the trachea of a cheetah.</title>
        <authorList>
            <person name="Spergser J."/>
        </authorList>
    </citation>
    <scope>NUCLEOTIDE SEQUENCE [LARGE SCALE GENOMIC DNA]</scope>
    <source>
        <strain evidence="5">Z921</strain>
    </source>
</reference>
<keyword evidence="6" id="KW-1185">Reference proteome</keyword>
<organism evidence="5 6">
    <name type="scientific">Mycoplasmopsis felifaucium</name>
    <dbReference type="NCBI Taxonomy" id="35768"/>
    <lineage>
        <taxon>Bacteria</taxon>
        <taxon>Bacillati</taxon>
        <taxon>Mycoplasmatota</taxon>
        <taxon>Mycoplasmoidales</taxon>
        <taxon>Metamycoplasmataceae</taxon>
        <taxon>Mycoplasmopsis</taxon>
    </lineage>
</organism>
<feature type="domain" description="DNA replication/recombination mediator RecO N-terminal" evidence="4">
    <location>
        <begin position="1"/>
        <end position="75"/>
    </location>
</feature>
<gene>
    <name evidence="5" type="primary">recO</name>
    <name evidence="5" type="ORF">WG617_02390</name>
</gene>
<evidence type="ECO:0000259" key="4">
    <source>
        <dbReference type="Pfam" id="PF11967"/>
    </source>
</evidence>
<evidence type="ECO:0000256" key="1">
    <source>
        <dbReference type="ARBA" id="ARBA00022763"/>
    </source>
</evidence>
<dbReference type="InterPro" id="IPR022572">
    <property type="entry name" value="DNA_rep/recomb_RecO_N"/>
</dbReference>
<keyword evidence="3" id="KW-0234">DNA repair</keyword>
<dbReference type="InterPro" id="IPR037278">
    <property type="entry name" value="ARFGAP/RecO"/>
</dbReference>
<keyword evidence="2" id="KW-0233">DNA recombination</keyword>
<evidence type="ECO:0000256" key="2">
    <source>
        <dbReference type="ARBA" id="ARBA00023172"/>
    </source>
</evidence>
<dbReference type="EMBL" id="CP148067">
    <property type="protein sequence ID" value="WXL28860.1"/>
    <property type="molecule type" value="Genomic_DNA"/>
</dbReference>
<accession>A0ABZ2RPB1</accession>
<name>A0ABZ2RPB1_9BACT</name>